<protein>
    <submittedName>
        <fullName evidence="2">Uncharacterized protein</fullName>
    </submittedName>
</protein>
<evidence type="ECO:0000313" key="2">
    <source>
        <dbReference type="EMBL" id="KAL0147908.1"/>
    </source>
</evidence>
<proteinExistence type="predicted"/>
<organism evidence="2 3">
    <name type="scientific">Cirrhinus mrigala</name>
    <name type="common">Mrigala</name>
    <dbReference type="NCBI Taxonomy" id="683832"/>
    <lineage>
        <taxon>Eukaryota</taxon>
        <taxon>Metazoa</taxon>
        <taxon>Chordata</taxon>
        <taxon>Craniata</taxon>
        <taxon>Vertebrata</taxon>
        <taxon>Euteleostomi</taxon>
        <taxon>Actinopterygii</taxon>
        <taxon>Neopterygii</taxon>
        <taxon>Teleostei</taxon>
        <taxon>Ostariophysi</taxon>
        <taxon>Cypriniformes</taxon>
        <taxon>Cyprinidae</taxon>
        <taxon>Labeoninae</taxon>
        <taxon>Labeonini</taxon>
        <taxon>Cirrhinus</taxon>
    </lineage>
</organism>
<keyword evidence="3" id="KW-1185">Reference proteome</keyword>
<reference evidence="2 3" key="1">
    <citation type="submission" date="2024-05" db="EMBL/GenBank/DDBJ databases">
        <title>Genome sequencing and assembly of Indian major carp, Cirrhinus mrigala (Hamilton, 1822).</title>
        <authorList>
            <person name="Mohindra V."/>
            <person name="Chowdhury L.M."/>
            <person name="Lal K."/>
            <person name="Jena J.K."/>
        </authorList>
    </citation>
    <scope>NUCLEOTIDE SEQUENCE [LARGE SCALE GENOMIC DNA]</scope>
    <source>
        <strain evidence="2">CM1030</strain>
        <tissue evidence="2">Blood</tissue>
    </source>
</reference>
<dbReference type="Proteomes" id="UP001529510">
    <property type="component" value="Unassembled WGS sequence"/>
</dbReference>
<dbReference type="EMBL" id="JAMKFB020000718">
    <property type="protein sequence ID" value="KAL0147908.1"/>
    <property type="molecule type" value="Genomic_DNA"/>
</dbReference>
<name>A0ABD0MCF0_CIRMR</name>
<gene>
    <name evidence="2" type="ORF">M9458_056785</name>
</gene>
<comment type="caution">
    <text evidence="2">The sequence shown here is derived from an EMBL/GenBank/DDBJ whole genome shotgun (WGS) entry which is preliminary data.</text>
</comment>
<feature type="region of interest" description="Disordered" evidence="1">
    <location>
        <begin position="66"/>
        <end position="100"/>
    </location>
</feature>
<dbReference type="AlphaFoldDB" id="A0ABD0MCF0"/>
<evidence type="ECO:0000313" key="3">
    <source>
        <dbReference type="Proteomes" id="UP001529510"/>
    </source>
</evidence>
<feature type="compositionally biased region" description="Low complexity" evidence="1">
    <location>
        <begin position="83"/>
        <end position="92"/>
    </location>
</feature>
<accession>A0ABD0MCF0</accession>
<sequence length="122" mass="13691">MLSNTMALTQDLKEKMGIWDGKLEDHVADLSCQVDSHSNIMSDATRQFHILQRKSKLVPSAQVARMTSKRKKGMFLDKPPSPQASSSQPQPEAEAHLHHPEPYATLNIILTLGEYWGHQETA</sequence>
<evidence type="ECO:0000256" key="1">
    <source>
        <dbReference type="SAM" id="MobiDB-lite"/>
    </source>
</evidence>